<dbReference type="AlphaFoldDB" id="A0A2U2H8V9"/>
<dbReference type="RefSeq" id="WP_106760544.1">
    <property type="nucleotide sequence ID" value="NZ_PXWF02000346.1"/>
</dbReference>
<dbReference type="Pfam" id="PF20398">
    <property type="entry name" value="DUF6691"/>
    <property type="match status" value="1"/>
</dbReference>
<evidence type="ECO:0000313" key="2">
    <source>
        <dbReference type="EMBL" id="PWF39047.1"/>
    </source>
</evidence>
<dbReference type="Proteomes" id="UP000241421">
    <property type="component" value="Unassembled WGS sequence"/>
</dbReference>
<organism evidence="2 3">
    <name type="scientific">Massilia glaciei</name>
    <dbReference type="NCBI Taxonomy" id="1524097"/>
    <lineage>
        <taxon>Bacteria</taxon>
        <taxon>Pseudomonadati</taxon>
        <taxon>Pseudomonadota</taxon>
        <taxon>Betaproteobacteria</taxon>
        <taxon>Burkholderiales</taxon>
        <taxon>Oxalobacteraceae</taxon>
        <taxon>Telluria group</taxon>
        <taxon>Massilia</taxon>
    </lineage>
</organism>
<comment type="caution">
    <text evidence="2">The sequence shown here is derived from an EMBL/GenBank/DDBJ whole genome shotgun (WGS) entry which is preliminary data.</text>
</comment>
<reference evidence="2 3" key="1">
    <citation type="submission" date="2018-04" db="EMBL/GenBank/DDBJ databases">
        <title>Massilia violaceinigra sp. nov., a novel purple-pigmented bacterium isolated from Tianshan glacier, Xinjiang, China.</title>
        <authorList>
            <person name="Wang H."/>
        </authorList>
    </citation>
    <scope>NUCLEOTIDE SEQUENCE [LARGE SCALE GENOMIC DNA]</scope>
    <source>
        <strain evidence="2 3">B448-2</strain>
    </source>
</reference>
<accession>A0A2U2H8V9</accession>
<feature type="transmembrane region" description="Helical" evidence="1">
    <location>
        <begin position="41"/>
        <end position="61"/>
    </location>
</feature>
<name>A0A2U2H8V9_9BURK</name>
<gene>
    <name evidence="2" type="ORF">C7C56_027690</name>
</gene>
<feature type="transmembrane region" description="Helical" evidence="1">
    <location>
        <begin position="106"/>
        <end position="133"/>
    </location>
</feature>
<dbReference type="EMBL" id="PXWF02000346">
    <property type="protein sequence ID" value="PWF39047.1"/>
    <property type="molecule type" value="Genomic_DNA"/>
</dbReference>
<proteinExistence type="predicted"/>
<keyword evidence="1" id="KW-0812">Transmembrane</keyword>
<dbReference type="InterPro" id="IPR046513">
    <property type="entry name" value="DUF6691"/>
</dbReference>
<evidence type="ECO:0000313" key="3">
    <source>
        <dbReference type="Proteomes" id="UP000241421"/>
    </source>
</evidence>
<feature type="transmembrane region" description="Helical" evidence="1">
    <location>
        <begin position="82"/>
        <end position="100"/>
    </location>
</feature>
<dbReference type="OrthoDB" id="9790409at2"/>
<keyword evidence="1" id="KW-0472">Membrane</keyword>
<protein>
    <submittedName>
        <fullName evidence="2">Transporter</fullName>
    </submittedName>
</protein>
<keyword evidence="3" id="KW-1185">Reference proteome</keyword>
<evidence type="ECO:0000256" key="1">
    <source>
        <dbReference type="SAM" id="Phobius"/>
    </source>
</evidence>
<keyword evidence="1" id="KW-1133">Transmembrane helix</keyword>
<sequence length="143" mass="14593">MQIIMALLVGLVFGMGLIVSGMTDPSKVIGFLDLAGNWDPSLGFVMGGAVLVGLVAFGFASRRDKSLLGAPMRLPSATEIDRRLVLGSVAFGAGWGLAGYCPGPALASLAAGGAKPMIFVAAMVAGMAIFELLERLPARGRAA</sequence>